<evidence type="ECO:0000256" key="5">
    <source>
        <dbReference type="HAMAP-Rule" id="MF_01804"/>
    </source>
</evidence>
<dbReference type="PANTHER" id="PTHR34298">
    <property type="entry name" value="SEGREGATION AND CONDENSATION PROTEIN B"/>
    <property type="match status" value="1"/>
</dbReference>
<organism evidence="6 7">
    <name type="scientific">Candidatus Aquitaenariimonas noxiae</name>
    <dbReference type="NCBI Taxonomy" id="1974741"/>
    <lineage>
        <taxon>Bacteria</taxon>
        <taxon>Pseudomonadati</taxon>
        <taxon>Candidatus Omnitrophota</taxon>
        <taxon>Candidatus Aquitaenariimonas</taxon>
    </lineage>
</organism>
<dbReference type="InterPro" id="IPR036390">
    <property type="entry name" value="WH_DNA-bd_sf"/>
</dbReference>
<dbReference type="PIRSF" id="PIRSF019345">
    <property type="entry name" value="ScpB"/>
    <property type="match status" value="1"/>
</dbReference>
<proteinExistence type="inferred from homology"/>
<keyword evidence="1 5" id="KW-0963">Cytoplasm</keyword>
<dbReference type="GO" id="GO:0051304">
    <property type="term" value="P:chromosome separation"/>
    <property type="evidence" value="ECO:0007669"/>
    <property type="project" value="InterPro"/>
</dbReference>
<dbReference type="InterPro" id="IPR005234">
    <property type="entry name" value="ScpB_csome_segregation"/>
</dbReference>
<keyword evidence="2 5" id="KW-0132">Cell division</keyword>
<dbReference type="GO" id="GO:0005737">
    <property type="term" value="C:cytoplasm"/>
    <property type="evidence" value="ECO:0007669"/>
    <property type="project" value="UniProtKB-SubCell"/>
</dbReference>
<evidence type="ECO:0000256" key="1">
    <source>
        <dbReference type="ARBA" id="ARBA00022490"/>
    </source>
</evidence>
<dbReference type="Gene3D" id="1.10.10.10">
    <property type="entry name" value="Winged helix-like DNA-binding domain superfamily/Winged helix DNA-binding domain"/>
    <property type="match status" value="2"/>
</dbReference>
<dbReference type="EMBL" id="PEWV01000025">
    <property type="protein sequence ID" value="PIU42002.1"/>
    <property type="molecule type" value="Genomic_DNA"/>
</dbReference>
<keyword evidence="4 5" id="KW-0131">Cell cycle</keyword>
<evidence type="ECO:0000256" key="2">
    <source>
        <dbReference type="ARBA" id="ARBA00022618"/>
    </source>
</evidence>
<dbReference type="InterPro" id="IPR036388">
    <property type="entry name" value="WH-like_DNA-bd_sf"/>
</dbReference>
<dbReference type="SUPFAM" id="SSF46785">
    <property type="entry name" value="Winged helix' DNA-binding domain"/>
    <property type="match status" value="2"/>
</dbReference>
<dbReference type="AlphaFoldDB" id="A0A2J0KU22"/>
<evidence type="ECO:0000256" key="4">
    <source>
        <dbReference type="ARBA" id="ARBA00023306"/>
    </source>
</evidence>
<reference evidence="6 7" key="1">
    <citation type="submission" date="2017-09" db="EMBL/GenBank/DDBJ databases">
        <title>Depth-based differentiation of microbial function through sediment-hosted aquifers and enrichment of novel symbionts in the deep terrestrial subsurface.</title>
        <authorList>
            <person name="Probst A.J."/>
            <person name="Ladd B."/>
            <person name="Jarett J.K."/>
            <person name="Geller-Mcgrath D.E."/>
            <person name="Sieber C.M."/>
            <person name="Emerson J.B."/>
            <person name="Anantharaman K."/>
            <person name="Thomas B.C."/>
            <person name="Malmstrom R."/>
            <person name="Stieglmeier M."/>
            <person name="Klingl A."/>
            <person name="Woyke T."/>
            <person name="Ryan C.M."/>
            <person name="Banfield J.F."/>
        </authorList>
    </citation>
    <scope>NUCLEOTIDE SEQUENCE [LARGE SCALE GENOMIC DNA]</scope>
    <source>
        <strain evidence="6">CG07_land_8_20_14_0_80_42_15</strain>
    </source>
</reference>
<comment type="subunit">
    <text evidence="5">Homodimer. Homodimerization may be required to stabilize the binding of ScpA to the Smc head domains. Component of a cohesin-like complex composed of ScpA, ScpB and the Smc homodimer, in which ScpA and ScpB bind to the head domain of Smc. The presence of the three proteins is required for the association of the complex with DNA.</text>
</comment>
<dbReference type="Proteomes" id="UP000230052">
    <property type="component" value="Unassembled WGS sequence"/>
</dbReference>
<gene>
    <name evidence="5 6" type="primary">scpB</name>
    <name evidence="6" type="ORF">COS99_02735</name>
</gene>
<dbReference type="Pfam" id="PF04079">
    <property type="entry name" value="SMC_ScpB"/>
    <property type="match status" value="1"/>
</dbReference>
<comment type="subcellular location">
    <subcellularLocation>
        <location evidence="5">Cytoplasm</location>
    </subcellularLocation>
    <text evidence="5">Associated with two foci at the outer edges of the nucleoid region in young cells, and at four foci within both cell halves in older cells.</text>
</comment>
<name>A0A2J0KU22_9BACT</name>
<comment type="similarity">
    <text evidence="5">Belongs to the ScpB family.</text>
</comment>
<dbReference type="NCBIfam" id="TIGR00281">
    <property type="entry name" value="SMC-Scp complex subunit ScpB"/>
    <property type="match status" value="1"/>
</dbReference>
<dbReference type="HAMAP" id="MF_01804">
    <property type="entry name" value="ScpB"/>
    <property type="match status" value="1"/>
</dbReference>
<evidence type="ECO:0000256" key="3">
    <source>
        <dbReference type="ARBA" id="ARBA00022829"/>
    </source>
</evidence>
<comment type="function">
    <text evidence="5">Participates in chromosomal partition during cell division. May act via the formation of a condensin-like complex containing Smc and ScpA that pull DNA away from mid-cell into both cell halves.</text>
</comment>
<dbReference type="GO" id="GO:0006260">
    <property type="term" value="P:DNA replication"/>
    <property type="evidence" value="ECO:0007669"/>
    <property type="project" value="UniProtKB-UniRule"/>
</dbReference>
<evidence type="ECO:0000313" key="6">
    <source>
        <dbReference type="EMBL" id="PIU42002.1"/>
    </source>
</evidence>
<protein>
    <recommendedName>
        <fullName evidence="5">Segregation and condensation protein B</fullName>
    </recommendedName>
</protein>
<sequence>MTREEAKKVIEALLFASNKPVSINNFSEILEDIDSREIRELLNELKKEYEDTQKPVSITEIAGGFQFATDPYYAPWIRKLYKQDKHSRISMPALETLAVIAYRQPITRSEIEAIRGVNVDGVIHSLLERALIKTCGRKETAGRPILYSTTTEFLKHFGLNSLNELPKLKEFSEADIKLGETKELDLEKGETDGDQQTA</sequence>
<dbReference type="PANTHER" id="PTHR34298:SF2">
    <property type="entry name" value="SEGREGATION AND CONDENSATION PROTEIN B"/>
    <property type="match status" value="1"/>
</dbReference>
<evidence type="ECO:0000313" key="7">
    <source>
        <dbReference type="Proteomes" id="UP000230052"/>
    </source>
</evidence>
<accession>A0A2J0KU22</accession>
<comment type="caution">
    <text evidence="6">The sequence shown here is derived from an EMBL/GenBank/DDBJ whole genome shotgun (WGS) entry which is preliminary data.</text>
</comment>
<keyword evidence="3 5" id="KW-0159">Chromosome partition</keyword>
<dbReference type="GO" id="GO:0051301">
    <property type="term" value="P:cell division"/>
    <property type="evidence" value="ECO:0007669"/>
    <property type="project" value="UniProtKB-KW"/>
</dbReference>